<dbReference type="Proteomes" id="UP000230154">
    <property type="component" value="Unassembled WGS sequence"/>
</dbReference>
<comment type="caution">
    <text evidence="5">The sequence shown here is derived from an EMBL/GenBank/DDBJ whole genome shotgun (WGS) entry which is preliminary data.</text>
</comment>
<sequence length="428" mass="48923">MYFESNEFMQAGRRLLERIKEDPSIMRNILQRIDTYADELLQASSRMREQTVAALTDRGLFEWYKKTYAIHEPLWVLGQAVNYLEHENSLLMPLLKNSLLEDGVPQSRVQSVLMVLTTSPRYSFMQAEEQDLLKIATGDSSASVEDHWKKYQWMGYGWAGPPYDISYYQDRLELLEGDRERSRSFVKSEDAYALDVEAKKREVKKEYSFSEKTLAFAGFVEDIIRLKAYRVDVSHQYYWSMEPYFREIGRRKHLSVRQLQAVLPPEMEDLLLHGRFDENQLNARWTQDVIFIKEGTMQEEPGPIAREYLAALEDITGFDTLPDELSGDCGSPGSARGEVCIIVDPKDIGTMEQDAILVSHMTDPRFVPAMKKARAIVAEIGGITCHAAIVARELGIPCVIGVKKATKFLKDGDRIEVDADNGVVKKII</sequence>
<dbReference type="InterPro" id="IPR018274">
    <property type="entry name" value="PEP_util_AS"/>
</dbReference>
<feature type="domain" description="PEP-utilising enzyme mobile" evidence="4">
    <location>
        <begin position="352"/>
        <end position="422"/>
    </location>
</feature>
<dbReference type="Gene3D" id="3.50.30.10">
    <property type="entry name" value="Phosphohistidine domain"/>
    <property type="match status" value="1"/>
</dbReference>
<proteinExistence type="inferred from homology"/>
<name>A0A2H0TQL1_9BACT</name>
<dbReference type="Pfam" id="PF00391">
    <property type="entry name" value="PEP-utilizers"/>
    <property type="match status" value="1"/>
</dbReference>
<gene>
    <name evidence="5" type="ORF">COU35_02505</name>
</gene>
<dbReference type="GO" id="GO:0005524">
    <property type="term" value="F:ATP binding"/>
    <property type="evidence" value="ECO:0007669"/>
    <property type="project" value="UniProtKB-KW"/>
</dbReference>
<keyword evidence="3" id="KW-0067">ATP-binding</keyword>
<evidence type="ECO:0000256" key="2">
    <source>
        <dbReference type="ARBA" id="ARBA00022741"/>
    </source>
</evidence>
<dbReference type="GO" id="GO:0008986">
    <property type="term" value="F:pyruvate, water dikinase activity"/>
    <property type="evidence" value="ECO:0007669"/>
    <property type="project" value="InterPro"/>
</dbReference>
<dbReference type="PANTHER" id="PTHR43030:SF1">
    <property type="entry name" value="PHOSPHOENOLPYRUVATE SYNTHASE"/>
    <property type="match status" value="1"/>
</dbReference>
<evidence type="ECO:0000313" key="6">
    <source>
        <dbReference type="Proteomes" id="UP000230154"/>
    </source>
</evidence>
<dbReference type="PROSITE" id="PS00370">
    <property type="entry name" value="PEP_ENZYMES_PHOS_SITE"/>
    <property type="match status" value="1"/>
</dbReference>
<organism evidence="5 6">
    <name type="scientific">Candidatus Magasanikbacteria bacterium CG10_big_fil_rev_8_21_14_0_10_47_10</name>
    <dbReference type="NCBI Taxonomy" id="1974652"/>
    <lineage>
        <taxon>Bacteria</taxon>
        <taxon>Candidatus Magasanikiibacteriota</taxon>
    </lineage>
</organism>
<evidence type="ECO:0000259" key="4">
    <source>
        <dbReference type="Pfam" id="PF00391"/>
    </source>
</evidence>
<evidence type="ECO:0000256" key="1">
    <source>
        <dbReference type="ARBA" id="ARBA00007837"/>
    </source>
</evidence>
<dbReference type="AlphaFoldDB" id="A0A2H0TQL1"/>
<dbReference type="InterPro" id="IPR036637">
    <property type="entry name" value="Phosphohistidine_dom_sf"/>
</dbReference>
<keyword evidence="2" id="KW-0547">Nucleotide-binding</keyword>
<evidence type="ECO:0000256" key="3">
    <source>
        <dbReference type="ARBA" id="ARBA00022840"/>
    </source>
</evidence>
<reference evidence="6" key="1">
    <citation type="submission" date="2017-09" db="EMBL/GenBank/DDBJ databases">
        <title>Depth-based differentiation of microbial function through sediment-hosted aquifers and enrichment of novel symbionts in the deep terrestrial subsurface.</title>
        <authorList>
            <person name="Probst A.J."/>
            <person name="Ladd B."/>
            <person name="Jarett J.K."/>
            <person name="Geller-Mcgrath D.E."/>
            <person name="Sieber C.M.K."/>
            <person name="Emerson J.B."/>
            <person name="Anantharaman K."/>
            <person name="Thomas B.C."/>
            <person name="Malmstrom R."/>
            <person name="Stieglmeier M."/>
            <person name="Klingl A."/>
            <person name="Woyke T."/>
            <person name="Ryan C.M."/>
            <person name="Banfield J.F."/>
        </authorList>
    </citation>
    <scope>NUCLEOTIDE SEQUENCE [LARGE SCALE GENOMIC DNA]</scope>
</reference>
<dbReference type="SUPFAM" id="SSF52009">
    <property type="entry name" value="Phosphohistidine domain"/>
    <property type="match status" value="1"/>
</dbReference>
<dbReference type="PANTHER" id="PTHR43030">
    <property type="entry name" value="PHOSPHOENOLPYRUVATE SYNTHASE"/>
    <property type="match status" value="1"/>
</dbReference>
<evidence type="ECO:0000313" key="5">
    <source>
        <dbReference type="EMBL" id="PIR74463.1"/>
    </source>
</evidence>
<comment type="similarity">
    <text evidence="1">Belongs to the PEP-utilizing enzyme family.</text>
</comment>
<dbReference type="InterPro" id="IPR006319">
    <property type="entry name" value="PEP_synth"/>
</dbReference>
<dbReference type="InterPro" id="IPR008279">
    <property type="entry name" value="PEP-util_enz_mobile_dom"/>
</dbReference>
<dbReference type="EMBL" id="PFCB01000021">
    <property type="protein sequence ID" value="PIR74463.1"/>
    <property type="molecule type" value="Genomic_DNA"/>
</dbReference>
<accession>A0A2H0TQL1</accession>
<protein>
    <recommendedName>
        <fullName evidence="4">PEP-utilising enzyme mobile domain-containing protein</fullName>
    </recommendedName>
</protein>